<evidence type="ECO:0000313" key="1">
    <source>
        <dbReference type="EMBL" id="ELY66367.1"/>
    </source>
</evidence>
<dbReference type="AlphaFoldDB" id="L9XXZ4"/>
<evidence type="ECO:0000313" key="2">
    <source>
        <dbReference type="Proteomes" id="UP000011531"/>
    </source>
</evidence>
<dbReference type="InterPro" id="IPR058715">
    <property type="entry name" value="PDDEXK_nuclease-rel"/>
</dbReference>
<gene>
    <name evidence="1" type="ORF">C492_00544</name>
</gene>
<keyword evidence="2" id="KW-1185">Reference proteome</keyword>
<reference evidence="1 2" key="1">
    <citation type="journal article" date="2014" name="PLoS Genet.">
        <title>Phylogenetically driven sequencing of extremely halophilic archaea reveals strategies for static and dynamic osmo-response.</title>
        <authorList>
            <person name="Becker E.A."/>
            <person name="Seitzer P.M."/>
            <person name="Tritt A."/>
            <person name="Larsen D."/>
            <person name="Krusor M."/>
            <person name="Yao A.I."/>
            <person name="Wu D."/>
            <person name="Madern D."/>
            <person name="Eisen J.A."/>
            <person name="Darling A.E."/>
            <person name="Facciotti M.T."/>
        </authorList>
    </citation>
    <scope>NUCLEOTIDE SEQUENCE [LARGE SCALE GENOMIC DNA]</scope>
    <source>
        <strain evidence="1 2">DSM 18795</strain>
    </source>
</reference>
<name>L9XXZ4_9EURY</name>
<accession>L9XXZ4</accession>
<proteinExistence type="predicted"/>
<dbReference type="Pfam" id="PF25941">
    <property type="entry name" value="PDDEXK_16"/>
    <property type="match status" value="1"/>
</dbReference>
<sequence length="158" mass="17881">MTSVADNRARGLDVEDESCRQWPLKPIVDDCGRRDDWYDLVATEPFSVAARSVDAGDPIECKSCWVRYESRQRRGQWWISRANHERLVNASGWYILSVVAPDTEYIVRMSLVAASVVDGLIDGTWWNCGRGGQTVEQYKQLPWSTVFDPAEVPGGERA</sequence>
<dbReference type="Proteomes" id="UP000011531">
    <property type="component" value="Unassembled WGS sequence"/>
</dbReference>
<dbReference type="OrthoDB" id="190864at2157"/>
<organism evidence="1 2">
    <name type="scientific">Natronococcus jeotgali DSM 18795</name>
    <dbReference type="NCBI Taxonomy" id="1227498"/>
    <lineage>
        <taxon>Archaea</taxon>
        <taxon>Methanobacteriati</taxon>
        <taxon>Methanobacteriota</taxon>
        <taxon>Stenosarchaea group</taxon>
        <taxon>Halobacteria</taxon>
        <taxon>Halobacteriales</taxon>
        <taxon>Natrialbaceae</taxon>
        <taxon>Natronococcus</taxon>
    </lineage>
</organism>
<protein>
    <submittedName>
        <fullName evidence="1">Uncharacterized protein</fullName>
    </submittedName>
</protein>
<dbReference type="RefSeq" id="WP_008419501.1">
    <property type="nucleotide sequence ID" value="NZ_AOIA01000017.1"/>
</dbReference>
<dbReference type="EMBL" id="AOIA01000017">
    <property type="protein sequence ID" value="ELY66367.1"/>
    <property type="molecule type" value="Genomic_DNA"/>
</dbReference>
<comment type="caution">
    <text evidence="1">The sequence shown here is derived from an EMBL/GenBank/DDBJ whole genome shotgun (WGS) entry which is preliminary data.</text>
</comment>